<dbReference type="AlphaFoldDB" id="A0A328C789"/>
<reference evidence="2 3" key="1">
    <citation type="submission" date="2018-05" db="EMBL/GenBank/DDBJ databases">
        <title>Lujinxingia marina gen. nov. sp. nov., a new facultative anaerobic member of the class Deltaproteobacteria, and proposal of Lujinxingaceae fam. nov.</title>
        <authorList>
            <person name="Li C.-M."/>
        </authorList>
    </citation>
    <scope>NUCLEOTIDE SEQUENCE [LARGE SCALE GENOMIC DNA]</scope>
    <source>
        <strain evidence="2 3">B210</strain>
    </source>
</reference>
<feature type="non-terminal residue" evidence="2">
    <location>
        <position position="1"/>
    </location>
</feature>
<dbReference type="GO" id="GO:0003676">
    <property type="term" value="F:nucleic acid binding"/>
    <property type="evidence" value="ECO:0007669"/>
    <property type="project" value="InterPro"/>
</dbReference>
<dbReference type="InterPro" id="IPR012337">
    <property type="entry name" value="RNaseH-like_sf"/>
</dbReference>
<comment type="caution">
    <text evidence="2">The sequence shown here is derived from an EMBL/GenBank/DDBJ whole genome shotgun (WGS) entry which is preliminary data.</text>
</comment>
<protein>
    <submittedName>
        <fullName evidence="2">IS3 family transposase</fullName>
    </submittedName>
</protein>
<dbReference type="NCBIfam" id="NF033516">
    <property type="entry name" value="transpos_IS3"/>
    <property type="match status" value="1"/>
</dbReference>
<dbReference type="PANTHER" id="PTHR47515:SF2">
    <property type="entry name" value="INTEGRASE CORE DOMAIN PROTEIN"/>
    <property type="match status" value="1"/>
</dbReference>
<dbReference type="EMBL" id="QHKO01000002">
    <property type="protein sequence ID" value="RAL23825.1"/>
    <property type="molecule type" value="Genomic_DNA"/>
</dbReference>
<evidence type="ECO:0000313" key="2">
    <source>
        <dbReference type="EMBL" id="RAL23825.1"/>
    </source>
</evidence>
<dbReference type="InterPro" id="IPR025948">
    <property type="entry name" value="HTH-like_dom"/>
</dbReference>
<evidence type="ECO:0000313" key="3">
    <source>
        <dbReference type="Proteomes" id="UP000249169"/>
    </source>
</evidence>
<gene>
    <name evidence="2" type="ORF">DL240_06635</name>
</gene>
<dbReference type="GO" id="GO:0015074">
    <property type="term" value="P:DNA integration"/>
    <property type="evidence" value="ECO:0007669"/>
    <property type="project" value="InterPro"/>
</dbReference>
<dbReference type="InterPro" id="IPR048020">
    <property type="entry name" value="Transpos_IS3"/>
</dbReference>
<dbReference type="PANTHER" id="PTHR47515">
    <property type="entry name" value="LOW CALCIUM RESPONSE LOCUS PROTEIN T"/>
    <property type="match status" value="1"/>
</dbReference>
<accession>A0A328C789</accession>
<feature type="domain" description="Integrase catalytic" evidence="1">
    <location>
        <begin position="121"/>
        <end position="290"/>
    </location>
</feature>
<dbReference type="Proteomes" id="UP000249169">
    <property type="component" value="Unassembled WGS sequence"/>
</dbReference>
<dbReference type="PROSITE" id="PS50994">
    <property type="entry name" value="INTEGRASE"/>
    <property type="match status" value="1"/>
</dbReference>
<evidence type="ECO:0000259" key="1">
    <source>
        <dbReference type="PROSITE" id="PS50994"/>
    </source>
</evidence>
<name>A0A328C789_9DELT</name>
<dbReference type="SUPFAM" id="SSF53098">
    <property type="entry name" value="Ribonuclease H-like"/>
    <property type="match status" value="1"/>
</dbReference>
<proteinExistence type="predicted"/>
<dbReference type="InterPro" id="IPR036397">
    <property type="entry name" value="RNaseH_sf"/>
</dbReference>
<dbReference type="InterPro" id="IPR001584">
    <property type="entry name" value="Integrase_cat-core"/>
</dbReference>
<dbReference type="Pfam" id="PF13276">
    <property type="entry name" value="HTH_21"/>
    <property type="match status" value="1"/>
</dbReference>
<organism evidence="2 3">
    <name type="scientific">Lujinxingia litoralis</name>
    <dbReference type="NCBI Taxonomy" id="2211119"/>
    <lineage>
        <taxon>Bacteria</taxon>
        <taxon>Deltaproteobacteria</taxon>
        <taxon>Bradymonadales</taxon>
        <taxon>Lujinxingiaceae</taxon>
        <taxon>Lujinxingia</taxon>
    </lineage>
</organism>
<dbReference type="Pfam" id="PF13683">
    <property type="entry name" value="rve_3"/>
    <property type="match status" value="1"/>
</dbReference>
<sequence>PFWLRVALRGLMERHPAVSERRLCGLLALNRSTVWRQKKGVSRRVVNLEKEREKRELVQRMAELVEEYPTWGYRRIWAWLRFRDLLCINKKRVERLMCENGWQARCIVNTPRPRVAQSVSQASQPDERWAMDATSLYCEQDGWIGVMAVIDCCTREIVGIDVARRGRAVEAQRALESACLKRFGLIYPNGESRPVLRSDNGKVFTSKSFTGSCKQYGLTQEFITPYTPQQNGLIERFFRSLKEECIWMTNFKTFAQAREAIETWVEFYNAERLHQALGYKSPAEYGAQFGELVA</sequence>
<keyword evidence="3" id="KW-1185">Reference proteome</keyword>
<dbReference type="Gene3D" id="3.30.420.10">
    <property type="entry name" value="Ribonuclease H-like superfamily/Ribonuclease H"/>
    <property type="match status" value="1"/>
</dbReference>